<evidence type="ECO:0000313" key="6">
    <source>
        <dbReference type="Proteomes" id="UP000284243"/>
    </source>
</evidence>
<dbReference type="InterPro" id="IPR007492">
    <property type="entry name" value="LytTR_DNA-bd_dom"/>
</dbReference>
<proteinExistence type="predicted"/>
<dbReference type="PANTHER" id="PTHR37299:SF1">
    <property type="entry name" value="STAGE 0 SPORULATION PROTEIN A HOMOLOG"/>
    <property type="match status" value="1"/>
</dbReference>
<dbReference type="GO" id="GO:0000156">
    <property type="term" value="F:phosphorelay response regulator activity"/>
    <property type="evidence" value="ECO:0007669"/>
    <property type="project" value="InterPro"/>
</dbReference>
<evidence type="ECO:0000313" key="3">
    <source>
        <dbReference type="EMBL" id="RGV17573.1"/>
    </source>
</evidence>
<gene>
    <name evidence="3" type="ORF">DWW24_21055</name>
    <name evidence="2" type="ORF">DWW57_18570</name>
    <name evidence="4" type="ORF">DXA53_19600</name>
</gene>
<evidence type="ECO:0000259" key="1">
    <source>
        <dbReference type="PROSITE" id="PS50930"/>
    </source>
</evidence>
<accession>A0A412TJE1</accession>
<evidence type="ECO:0000313" key="7">
    <source>
        <dbReference type="Proteomes" id="UP000284434"/>
    </source>
</evidence>
<dbReference type="AlphaFoldDB" id="A0A412TJE1"/>
<dbReference type="InterPro" id="IPR046947">
    <property type="entry name" value="LytR-like"/>
</dbReference>
<dbReference type="Gene3D" id="2.40.50.1020">
    <property type="entry name" value="LytTr DNA-binding domain"/>
    <property type="match status" value="1"/>
</dbReference>
<comment type="caution">
    <text evidence="2">The sequence shown here is derived from an EMBL/GenBank/DDBJ whole genome shotgun (WGS) entry which is preliminary data.</text>
</comment>
<sequence>MWMEKYFMIKTEGHVLVITIMQCPESNVVCLECDTEEEVYRLIRKMDCEITFAQPFHWRHSGQSVWRGRKADFFFVKEGAYFRRIDFKFIRWIKAEGSYCKLFMDNARELLLSFNLTEITSYLPVQDFVRVHRSYIVNINSVDSFIGNMLFIGNCRIPISKSHKNEVLERLNLIGEV</sequence>
<evidence type="ECO:0000313" key="4">
    <source>
        <dbReference type="EMBL" id="RGY02538.1"/>
    </source>
</evidence>
<dbReference type="GO" id="GO:0003677">
    <property type="term" value="F:DNA binding"/>
    <property type="evidence" value="ECO:0007669"/>
    <property type="project" value="InterPro"/>
</dbReference>
<evidence type="ECO:0000313" key="2">
    <source>
        <dbReference type="EMBL" id="RGU53383.1"/>
    </source>
</evidence>
<dbReference type="EMBL" id="QRYW01000068">
    <property type="protein sequence ID" value="RGV17573.1"/>
    <property type="molecule type" value="Genomic_DNA"/>
</dbReference>
<dbReference type="Proteomes" id="UP000284434">
    <property type="component" value="Unassembled WGS sequence"/>
</dbReference>
<organism evidence="2 6">
    <name type="scientific">Odoribacter splanchnicus</name>
    <dbReference type="NCBI Taxonomy" id="28118"/>
    <lineage>
        <taxon>Bacteria</taxon>
        <taxon>Pseudomonadati</taxon>
        <taxon>Bacteroidota</taxon>
        <taxon>Bacteroidia</taxon>
        <taxon>Bacteroidales</taxon>
        <taxon>Odoribacteraceae</taxon>
        <taxon>Odoribacter</taxon>
    </lineage>
</organism>
<reference evidence="5 6" key="1">
    <citation type="submission" date="2018-08" db="EMBL/GenBank/DDBJ databases">
        <title>A genome reference for cultivated species of the human gut microbiota.</title>
        <authorList>
            <person name="Zou Y."/>
            <person name="Xue W."/>
            <person name="Luo G."/>
        </authorList>
    </citation>
    <scope>NUCLEOTIDE SEQUENCE [LARGE SCALE GENOMIC DNA]</scope>
    <source>
        <strain evidence="3 5">AF14-6AC</strain>
        <strain evidence="2 6">AF16-14</strain>
        <strain evidence="4 7">OF03-11</strain>
    </source>
</reference>
<evidence type="ECO:0000313" key="5">
    <source>
        <dbReference type="Proteomes" id="UP000283426"/>
    </source>
</evidence>
<dbReference type="EMBL" id="QSCO01000047">
    <property type="protein sequence ID" value="RGY02538.1"/>
    <property type="molecule type" value="Genomic_DNA"/>
</dbReference>
<name>A0A412TJE1_9BACT</name>
<feature type="domain" description="HTH LytTR-type" evidence="1">
    <location>
        <begin position="85"/>
        <end position="173"/>
    </location>
</feature>
<dbReference type="SMART" id="SM00850">
    <property type="entry name" value="LytTR"/>
    <property type="match status" value="1"/>
</dbReference>
<dbReference type="Proteomes" id="UP000283426">
    <property type="component" value="Unassembled WGS sequence"/>
</dbReference>
<dbReference type="PROSITE" id="PS50930">
    <property type="entry name" value="HTH_LYTTR"/>
    <property type="match status" value="1"/>
</dbReference>
<dbReference type="EMBL" id="QRYC01000046">
    <property type="protein sequence ID" value="RGU53383.1"/>
    <property type="molecule type" value="Genomic_DNA"/>
</dbReference>
<dbReference type="Proteomes" id="UP000284243">
    <property type="component" value="Unassembled WGS sequence"/>
</dbReference>
<dbReference type="Pfam" id="PF04397">
    <property type="entry name" value="LytTR"/>
    <property type="match status" value="1"/>
</dbReference>
<protein>
    <submittedName>
        <fullName evidence="2">LytTR family transcriptional regulator</fullName>
    </submittedName>
</protein>
<dbReference type="PANTHER" id="PTHR37299">
    <property type="entry name" value="TRANSCRIPTIONAL REGULATOR-RELATED"/>
    <property type="match status" value="1"/>
</dbReference>